<protein>
    <recommendedName>
        <fullName evidence="1">HD-GYP domain-containing protein</fullName>
    </recommendedName>
</protein>
<dbReference type="AlphaFoldDB" id="A0A2M7H0M5"/>
<dbReference type="InterPro" id="IPR003607">
    <property type="entry name" value="HD/PDEase_dom"/>
</dbReference>
<sequence>MVGVVPAYRKMVLEESYLKKLKVENRQLRQWKHQLSLILKFGQKMNANLNTESLLELIADKTRELLRAERCSLFLLDKEKQLLWSKVAHGMGGKKFNLTLDKGLAGYVATTGKVVNVRDAYANPRFNPELDKKTDFRTRTVLCLPMKNHLGEVIGVFQVLNKRGGLFTPPDRNLLQIFSSQAAAAIENSQLYENLKESFDSFVWTLAATIDARDPMTAGHSRRVTEYSLAIAKQLGIGKEKLELLKYASILHDLGKIGVQEAVLTKPGRLSKQEYKHIQTHAALTRKILERANFQRHLKEIPQVASSHHERVDGEGYPENLKGEDIPYLSRIMAIADVFDAITSRRHYRDAMPIKQALSLIKEGTGTHFDPVCVEGFMKIPLNKLIKIIKSDVVSHFKEEDLKLLSNYKTSQFLEMLKKENSSLSAEQRKAITGFNRYYNRQIEKQINNKEKGGKMGKFA</sequence>
<evidence type="ECO:0000313" key="2">
    <source>
        <dbReference type="EMBL" id="PIW34285.1"/>
    </source>
</evidence>
<dbReference type="SMART" id="SM00471">
    <property type="entry name" value="HDc"/>
    <property type="match status" value="1"/>
</dbReference>
<proteinExistence type="predicted"/>
<dbReference type="SUPFAM" id="SSF109604">
    <property type="entry name" value="HD-domain/PDEase-like"/>
    <property type="match status" value="1"/>
</dbReference>
<dbReference type="InterPro" id="IPR029016">
    <property type="entry name" value="GAF-like_dom_sf"/>
</dbReference>
<dbReference type="Pfam" id="PF01590">
    <property type="entry name" value="GAF"/>
    <property type="match status" value="1"/>
</dbReference>
<name>A0A2M7H0M5_9BACT</name>
<dbReference type="SUPFAM" id="SSF55781">
    <property type="entry name" value="GAF domain-like"/>
    <property type="match status" value="1"/>
</dbReference>
<comment type="caution">
    <text evidence="2">The sequence shown here is derived from an EMBL/GenBank/DDBJ whole genome shotgun (WGS) entry which is preliminary data.</text>
</comment>
<dbReference type="InterPro" id="IPR003018">
    <property type="entry name" value="GAF"/>
</dbReference>
<reference evidence="3" key="1">
    <citation type="submission" date="2017-09" db="EMBL/GenBank/DDBJ databases">
        <title>Depth-based differentiation of microbial function through sediment-hosted aquifers and enrichment of novel symbionts in the deep terrestrial subsurface.</title>
        <authorList>
            <person name="Probst A.J."/>
            <person name="Ladd B."/>
            <person name="Jarett J.K."/>
            <person name="Geller-Mcgrath D.E."/>
            <person name="Sieber C.M.K."/>
            <person name="Emerson J.B."/>
            <person name="Anantharaman K."/>
            <person name="Thomas B.C."/>
            <person name="Malmstrom R."/>
            <person name="Stieglmeier M."/>
            <person name="Klingl A."/>
            <person name="Woyke T."/>
            <person name="Ryan C.M."/>
            <person name="Banfield J.F."/>
        </authorList>
    </citation>
    <scope>NUCLEOTIDE SEQUENCE [LARGE SCALE GENOMIC DNA]</scope>
</reference>
<dbReference type="EMBL" id="PFFY01000004">
    <property type="protein sequence ID" value="PIW34285.1"/>
    <property type="molecule type" value="Genomic_DNA"/>
</dbReference>
<dbReference type="PANTHER" id="PTHR43155:SF2">
    <property type="entry name" value="CYCLIC DI-GMP PHOSPHODIESTERASE PA4108"/>
    <property type="match status" value="1"/>
</dbReference>
<dbReference type="Proteomes" id="UP000230025">
    <property type="component" value="Unassembled WGS sequence"/>
</dbReference>
<evidence type="ECO:0000313" key="3">
    <source>
        <dbReference type="Proteomes" id="UP000230025"/>
    </source>
</evidence>
<dbReference type="Gene3D" id="1.10.3210.10">
    <property type="entry name" value="Hypothetical protein af1432"/>
    <property type="match status" value="1"/>
</dbReference>
<dbReference type="SMART" id="SM00065">
    <property type="entry name" value="GAF"/>
    <property type="match status" value="1"/>
</dbReference>
<dbReference type="InterPro" id="IPR037522">
    <property type="entry name" value="HD_GYP_dom"/>
</dbReference>
<dbReference type="PANTHER" id="PTHR43155">
    <property type="entry name" value="CYCLIC DI-GMP PHOSPHODIESTERASE PA4108-RELATED"/>
    <property type="match status" value="1"/>
</dbReference>
<gene>
    <name evidence="2" type="ORF">COW28_00090</name>
</gene>
<accession>A0A2M7H0M5</accession>
<feature type="domain" description="HD-GYP" evidence="1">
    <location>
        <begin position="195"/>
        <end position="393"/>
    </location>
</feature>
<dbReference type="Gene3D" id="3.30.450.40">
    <property type="match status" value="1"/>
</dbReference>
<dbReference type="PROSITE" id="PS51832">
    <property type="entry name" value="HD_GYP"/>
    <property type="match status" value="1"/>
</dbReference>
<evidence type="ECO:0000259" key="1">
    <source>
        <dbReference type="PROSITE" id="PS51832"/>
    </source>
</evidence>
<organism evidence="2 3">
    <name type="scientific">bacterium (Candidatus Ratteibacteria) CG15_BIG_FIL_POST_REV_8_21_14_020_41_12</name>
    <dbReference type="NCBI Taxonomy" id="2014291"/>
    <lineage>
        <taxon>Bacteria</taxon>
        <taxon>Candidatus Ratteibacteria</taxon>
    </lineage>
</organism>
<dbReference type="Pfam" id="PF13487">
    <property type="entry name" value="HD_5"/>
    <property type="match status" value="1"/>
</dbReference>
<dbReference type="CDD" id="cd00077">
    <property type="entry name" value="HDc"/>
    <property type="match status" value="1"/>
</dbReference>